<feature type="region of interest" description="Disordered" evidence="1">
    <location>
        <begin position="968"/>
        <end position="987"/>
    </location>
</feature>
<feature type="compositionally biased region" description="Polar residues" evidence="1">
    <location>
        <begin position="400"/>
        <end position="410"/>
    </location>
</feature>
<feature type="compositionally biased region" description="Low complexity" evidence="1">
    <location>
        <begin position="470"/>
        <end position="485"/>
    </location>
</feature>
<evidence type="ECO:0000313" key="2">
    <source>
        <dbReference type="EMBL" id="CAD2096391.1"/>
    </source>
</evidence>
<proteinExistence type="predicted"/>
<dbReference type="VEuPathDB" id="PlasmoDB:PVLDE_0200820"/>
<feature type="compositionally biased region" description="Basic and acidic residues" evidence="1">
    <location>
        <begin position="411"/>
        <end position="424"/>
    </location>
</feature>
<dbReference type="VEuPathDB" id="PlasmoDB:PVPCR_0200830"/>
<name>A0A6V7SCK0_PLAVN</name>
<accession>A0A6V7SCK0</accession>
<dbReference type="VEuPathDB" id="PlasmoDB:PVBDA_0200870"/>
<feature type="region of interest" description="Disordered" evidence="1">
    <location>
        <begin position="463"/>
        <end position="490"/>
    </location>
</feature>
<evidence type="ECO:0000256" key="1">
    <source>
        <dbReference type="SAM" id="MobiDB-lite"/>
    </source>
</evidence>
<dbReference type="VEuPathDB" id="PlasmoDB:PVVCY_0200740"/>
<feature type="compositionally biased region" description="Low complexity" evidence="1">
    <location>
        <begin position="644"/>
        <end position="663"/>
    </location>
</feature>
<feature type="region of interest" description="Disordered" evidence="1">
    <location>
        <begin position="399"/>
        <end position="424"/>
    </location>
</feature>
<organism evidence="2 3">
    <name type="scientific">Plasmodium vinckei</name>
    <dbReference type="NCBI Taxonomy" id="5860"/>
    <lineage>
        <taxon>Eukaryota</taxon>
        <taxon>Sar</taxon>
        <taxon>Alveolata</taxon>
        <taxon>Apicomplexa</taxon>
        <taxon>Aconoidasida</taxon>
        <taxon>Haemosporida</taxon>
        <taxon>Plasmodiidae</taxon>
        <taxon>Plasmodium</taxon>
        <taxon>Plasmodium (Vinckeia)</taxon>
    </lineage>
</organism>
<feature type="region of interest" description="Disordered" evidence="1">
    <location>
        <begin position="639"/>
        <end position="676"/>
    </location>
</feature>
<dbReference type="Proteomes" id="UP000515697">
    <property type="component" value="Chromosome PVSEL_02"/>
</dbReference>
<dbReference type="VEuPathDB" id="PlasmoDB:PVSEL_0200790"/>
<sequence>MHNFRAKEYKHNKNKENLNCLYYNQNSENHMKTNKEKPSHSSSNNYKYIRDNQNNLVDYLSYNNYIFSNCNGNYNSRKMYYNKNMNNRYHKMHYNNENEHDYIGRNKNYNNNNNIFKDGIGYEKFNRRNNQNNNNCYYNNVDNNNEYKTMGNELLPPKHKNEVDKSQINVTTENELNNKKFKDIDKKNSHQNVMKKGNNRMRKNNFVSLMPPQNNDNGCNVENQIIPPENENIFVEKKKKNYNRYKNNCKNNYSYNSNNSKGHTYFNDSYNNPENYNYTRYSNNSGNNSFSYRNNHVNSGYTKSRNTTSNYNNVPDIIGKNAASKSENIKCDTPSNIKFNGNIYNATNNSNDYNLGINGYSNTKNSFGLFVTSKKNMLDDVGTNSEICCDKDKSMGFDLNKNNDSYQNKEQNNDTEKNEKNNMETQKEPIWDTFAYQKDKIDIQKSGECVTEKTNMIAKLDENVAKESQTNSGNNNDRNSYNYTRTSMNNSYQYPDANHEENGKYNNGNNSKFVFNKNNYGKKNTPIKYYNNSYNFNYRNNINTRHFRRKHISYDNNSGNYNTNYYYKKSDIDCKVNESCKDRENCAMDLSFIDEKDKKSESNKVDIKLGIENGDINVLDDSICNSKLKDNELVINEEKEKASKNQYSESYNNNKQNNVNTINEPDEHENEKEESTKINILPQSTKSIEYQLEKIPKNVPILANNGEENGNQNNSLIDMGNICASTLKNNNTSLYNSDKRKNAKFYKNKMGITRMKNISLNTNKKQNEMNPIKIDTLDIPENKCNDNDALFLKKNDDTNNGKGIFTISSGLENDYTVFNIKKEVTQSTTMICSSDGKSALNKTEEHLIQFGCVENESINTFFNKPVSINNSNLSVGSKKLGSIQNETLNCYKSELPDFKENNVCYKAGKQNITSYTNKSHCSLVKSGDNLVEIKKKEVIYANAKKRKNRKKRKNILKNMKNITSNNELKSSKTNKTFPFPKSFQEPKMRDNNVRENGICDDKKIIQRQRSMHNRSQSETIYNCKDNYIKNLEISMTKPHMLNFMQSVNSEKFRSILNKYIFNCDSNINDEETLFSCDNTTIDNEAEKTILDKYVHKENGQTELKISSPHVVTCSSSVNNNLENQKEVSYRYNVKPDKYVSNYEGSAKNNDAHVVNIAPHFDSLNHYEKKCEDNDVDNIINKHTSLKKTADLIGHTLYNFNEEFNCGYNVKTQNTFLSICNEKQNLEEKKYKINNKNIMNEKDSTHFDLVSICSDGKTKHTVLKMKECVNSIDTKVCEKDDTISYREYRENRKNNNYAPQQCHNKEDLSINYDRNNSINFMIDDLNDSHHQKKSNSKKSNISYNEKDCLKKCLAIESKSIDKNKAYMNNTDNNRVNNAYAENQENKKNMSVNNNMYLKNNQNNGNTNNVNYYNNIGIKFNTNWYYKKLNNVVNSNTNGNKSWEGKYSSQYIGATSFAGGPLNTHNFDTHKEINNKTNNGSDPMYIPSYVGNGGNNNFCNNYNFNSSNNFGNGDNYTNAPYSCNTTPYNYKSYNYSAEGNSNNKNVNNHYYEVNKNMYNSSGNANKKHLNNMSRNGEKENSGYFFNTKCSEINNYENVASTSAFVDNDNYINHNKSNNNGSGTNFNRNSRGNRNDINCTAKYGHDNYTKNWNGTFNYRNNYKMKTNYRFDNNYMDIHRKCSPNNMKKNVKKIWNNYKNTDEGEEKHSIVKKYNIYNSFTNVDSNKDINDNRAVTIFKESKNEIAKHTMDEKHGKGVTIFNTKNDNNENEKLSYNKNRDKQNDYNVIENEPSKMEQNFGSSMPKDVANNIVNEVEDGERNFKERNKKEVKNGTETYSRNKKYGGMINNNYKKILIKKNRSDGRNMSNITINEGENLLIHKNAKDDCTNKKAGIDNGDMGNWQCYRNDTANPNNSPQVVEKKSNKGYTLYNKKTYFKQNTKKNGNVLFNNDSYVISNGKNCSPLSKNNKSNNNANFLKKNDNVKILDEEKPKVDAKCLSIGVEQKKVSNVGMEDNESHLNENTLCNNKLTICPDKSSQSSINGYANNIEMNNSFYKGSYNRKNSFNKNDNNINNFTVKKV</sequence>
<dbReference type="EMBL" id="LR865423">
    <property type="protein sequence ID" value="CAD2096391.1"/>
    <property type="molecule type" value="Genomic_DNA"/>
</dbReference>
<gene>
    <name evidence="2" type="ORF">PVSEL_0200790</name>
</gene>
<evidence type="ECO:0000313" key="3">
    <source>
        <dbReference type="Proteomes" id="UP000515697"/>
    </source>
</evidence>
<protein>
    <submittedName>
        <fullName evidence="2">Asparagine-rich antigen, putative</fullName>
    </submittedName>
</protein>
<reference evidence="2 3" key="1">
    <citation type="submission" date="2020-08" db="EMBL/GenBank/DDBJ databases">
        <authorList>
            <person name="Ramaprasad A."/>
        </authorList>
    </citation>
    <scope>NUCLEOTIDE SEQUENCE [LARGE SCALE GENOMIC DNA]</scope>
</reference>